<evidence type="ECO:0000256" key="1">
    <source>
        <dbReference type="ARBA" id="ARBA00004651"/>
    </source>
</evidence>
<proteinExistence type="predicted"/>
<keyword evidence="6 7" id="KW-0472">Membrane</keyword>
<keyword evidence="3" id="KW-1003">Cell membrane</keyword>
<evidence type="ECO:0000256" key="3">
    <source>
        <dbReference type="ARBA" id="ARBA00022475"/>
    </source>
</evidence>
<dbReference type="PANTHER" id="PTHR30151:SF0">
    <property type="entry name" value="ABC TRANSPORTER PERMEASE PROTEIN MJ0413-RELATED"/>
    <property type="match status" value="1"/>
</dbReference>
<dbReference type="PANTHER" id="PTHR30151">
    <property type="entry name" value="ALKANE SULFONATE ABC TRANSPORTER-RELATED, MEMBRANE SUBUNIT"/>
    <property type="match status" value="1"/>
</dbReference>
<protein>
    <recommendedName>
        <fullName evidence="10">ABC transmembrane type-1 domain-containing protein</fullName>
    </recommendedName>
</protein>
<evidence type="ECO:0000313" key="8">
    <source>
        <dbReference type="EMBL" id="MFC6704278.1"/>
    </source>
</evidence>
<evidence type="ECO:0000256" key="4">
    <source>
        <dbReference type="ARBA" id="ARBA00022692"/>
    </source>
</evidence>
<dbReference type="EMBL" id="JBHSWH010000001">
    <property type="protein sequence ID" value="MFC6704278.1"/>
    <property type="molecule type" value="Genomic_DNA"/>
</dbReference>
<accession>A0ABW2ABM1</accession>
<comment type="caution">
    <text evidence="8">The sequence shown here is derived from an EMBL/GenBank/DDBJ whole genome shotgun (WGS) entry which is preliminary data.</text>
</comment>
<dbReference type="Proteomes" id="UP001596298">
    <property type="component" value="Unassembled WGS sequence"/>
</dbReference>
<keyword evidence="4 7" id="KW-0812">Transmembrane</keyword>
<keyword evidence="2" id="KW-0813">Transport</keyword>
<evidence type="ECO:0000256" key="2">
    <source>
        <dbReference type="ARBA" id="ARBA00022448"/>
    </source>
</evidence>
<evidence type="ECO:0008006" key="10">
    <source>
        <dbReference type="Google" id="ProtNLM"/>
    </source>
</evidence>
<keyword evidence="5 7" id="KW-1133">Transmembrane helix</keyword>
<sequence length="150" mass="16539">MTRLFTRVAELATLPALLIVTWWFASERSTSPYFPPLRVIIRALFDWLPDGFGRDVMPSLINLLSGFALAVVVGIALGVLLGRVAVLGAAFSPIIEFARSIPLRRCCPSSFSRWGRRIGCAFWSLRWARSGRPCWRPSTGSAGLIPVCST</sequence>
<keyword evidence="9" id="KW-1185">Reference proteome</keyword>
<feature type="transmembrane region" description="Helical" evidence="7">
    <location>
        <begin position="7"/>
        <end position="25"/>
    </location>
</feature>
<dbReference type="InterPro" id="IPR035906">
    <property type="entry name" value="MetI-like_sf"/>
</dbReference>
<name>A0ABW2ABM1_9MICO</name>
<reference evidence="9" key="1">
    <citation type="journal article" date="2019" name="Int. J. Syst. Evol. Microbiol.">
        <title>The Global Catalogue of Microorganisms (GCM) 10K type strain sequencing project: providing services to taxonomists for standard genome sequencing and annotation.</title>
        <authorList>
            <consortium name="The Broad Institute Genomics Platform"/>
            <consortium name="The Broad Institute Genome Sequencing Center for Infectious Disease"/>
            <person name="Wu L."/>
            <person name="Ma J."/>
        </authorList>
    </citation>
    <scope>NUCLEOTIDE SEQUENCE [LARGE SCALE GENOMIC DNA]</scope>
    <source>
        <strain evidence="9">CCUG 58127</strain>
    </source>
</reference>
<comment type="subcellular location">
    <subcellularLocation>
        <location evidence="1">Cell membrane</location>
        <topology evidence="1">Multi-pass membrane protein</topology>
    </subcellularLocation>
</comment>
<evidence type="ECO:0000256" key="6">
    <source>
        <dbReference type="ARBA" id="ARBA00023136"/>
    </source>
</evidence>
<gene>
    <name evidence="8" type="ORF">ACFQDH_03060</name>
</gene>
<evidence type="ECO:0000313" key="9">
    <source>
        <dbReference type="Proteomes" id="UP001596298"/>
    </source>
</evidence>
<dbReference type="RefSeq" id="WP_382404940.1">
    <property type="nucleotide sequence ID" value="NZ_JBHSWH010000001.1"/>
</dbReference>
<organism evidence="8 9">
    <name type="scientific">Flexivirga alba</name>
    <dbReference type="NCBI Taxonomy" id="702742"/>
    <lineage>
        <taxon>Bacteria</taxon>
        <taxon>Bacillati</taxon>
        <taxon>Actinomycetota</taxon>
        <taxon>Actinomycetes</taxon>
        <taxon>Micrococcales</taxon>
        <taxon>Dermacoccaceae</taxon>
        <taxon>Flexivirga</taxon>
    </lineage>
</organism>
<evidence type="ECO:0000256" key="5">
    <source>
        <dbReference type="ARBA" id="ARBA00022989"/>
    </source>
</evidence>
<evidence type="ECO:0000256" key="7">
    <source>
        <dbReference type="SAM" id="Phobius"/>
    </source>
</evidence>
<feature type="transmembrane region" description="Helical" evidence="7">
    <location>
        <begin position="67"/>
        <end position="95"/>
    </location>
</feature>
<dbReference type="SUPFAM" id="SSF161098">
    <property type="entry name" value="MetI-like"/>
    <property type="match status" value="1"/>
</dbReference>